<comment type="caution">
    <text evidence="3">The sequence shown here is derived from an EMBL/GenBank/DDBJ whole genome shotgun (WGS) entry which is preliminary data.</text>
</comment>
<dbReference type="Proteomes" id="UP000612055">
    <property type="component" value="Unassembled WGS sequence"/>
</dbReference>
<organism evidence="3 4">
    <name type="scientific">Edaphochlamys debaryana</name>
    <dbReference type="NCBI Taxonomy" id="47281"/>
    <lineage>
        <taxon>Eukaryota</taxon>
        <taxon>Viridiplantae</taxon>
        <taxon>Chlorophyta</taxon>
        <taxon>core chlorophytes</taxon>
        <taxon>Chlorophyceae</taxon>
        <taxon>CS clade</taxon>
        <taxon>Chlamydomonadales</taxon>
        <taxon>Chlamydomonadales incertae sedis</taxon>
        <taxon>Edaphochlamys</taxon>
    </lineage>
</organism>
<evidence type="ECO:0000313" key="4">
    <source>
        <dbReference type="Proteomes" id="UP000612055"/>
    </source>
</evidence>
<accession>A0A836C448</accession>
<evidence type="ECO:0000259" key="2">
    <source>
        <dbReference type="Pfam" id="PF21373"/>
    </source>
</evidence>
<dbReference type="EMBL" id="JAEHOE010000010">
    <property type="protein sequence ID" value="KAG2498523.1"/>
    <property type="molecule type" value="Genomic_DNA"/>
</dbReference>
<dbReference type="Pfam" id="PF21373">
    <property type="entry name" value="ZNHIT3_C"/>
    <property type="match status" value="1"/>
</dbReference>
<dbReference type="OrthoDB" id="18412at2759"/>
<proteinExistence type="predicted"/>
<name>A0A836C448_9CHLO</name>
<dbReference type="InterPro" id="IPR048371">
    <property type="entry name" value="ZNHIT3_C"/>
</dbReference>
<feature type="domain" description="Zinc finger HIT" evidence="2">
    <location>
        <begin position="140"/>
        <end position="189"/>
    </location>
</feature>
<feature type="region of interest" description="Disordered" evidence="1">
    <location>
        <begin position="94"/>
        <end position="124"/>
    </location>
</feature>
<reference evidence="3" key="1">
    <citation type="journal article" date="2020" name="bioRxiv">
        <title>Comparative genomics of Chlamydomonas.</title>
        <authorList>
            <person name="Craig R.J."/>
            <person name="Hasan A.R."/>
            <person name="Ness R.W."/>
            <person name="Keightley P.D."/>
        </authorList>
    </citation>
    <scope>NUCLEOTIDE SEQUENCE</scope>
    <source>
        <strain evidence="3">CCAP 11/70</strain>
    </source>
</reference>
<evidence type="ECO:0000256" key="1">
    <source>
        <dbReference type="SAM" id="MobiDB-lite"/>
    </source>
</evidence>
<sequence>MEKADLNLDVAALAEVDAGVLSALRVGQRLLLQHQEGQPGPSFYSESGVLLAPLADQQVAARFPHARVIVRAIKREPGSGAIQHLQVRVYRADDTASGPPSTAPGPSAPTSAPAGAGAGGDGAGADEAEYQLRRAQYEAMADSAELRTVLADPRLQGVLSRIDGAPNREQALAAQLENPDFQEFVSKVLVCLDPNRVPATAATAAAVAMATR</sequence>
<keyword evidence="4" id="KW-1185">Reference proteome</keyword>
<dbReference type="AlphaFoldDB" id="A0A836C448"/>
<evidence type="ECO:0000313" key="3">
    <source>
        <dbReference type="EMBL" id="KAG2498523.1"/>
    </source>
</evidence>
<gene>
    <name evidence="3" type="ORF">HYH03_003774</name>
</gene>
<protein>
    <recommendedName>
        <fullName evidence="2">Zinc finger HIT domain-containing protein</fullName>
    </recommendedName>
</protein>